<protein>
    <recommendedName>
        <fullName evidence="2">NodB homology domain-containing protein</fullName>
    </recommendedName>
</protein>
<organism evidence="1">
    <name type="scientific">marine sediment metagenome</name>
    <dbReference type="NCBI Taxonomy" id="412755"/>
    <lineage>
        <taxon>unclassified sequences</taxon>
        <taxon>metagenomes</taxon>
        <taxon>ecological metagenomes</taxon>
    </lineage>
</organism>
<comment type="caution">
    <text evidence="1">The sequence shown here is derived from an EMBL/GenBank/DDBJ whole genome shotgun (WGS) entry which is preliminary data.</text>
</comment>
<sequence>MTNKNTMSLKPMTRRDVLKTIGLGSAFLLTGAYIPDDPGKRHLITLSYDDGFERSSIKTAEIYEKYGLSASINVIASA</sequence>
<dbReference type="AlphaFoldDB" id="X1SGE5"/>
<proteinExistence type="predicted"/>
<name>X1SGE5_9ZZZZ</name>
<evidence type="ECO:0000313" key="1">
    <source>
        <dbReference type="EMBL" id="GAI78226.1"/>
    </source>
</evidence>
<reference evidence="1" key="1">
    <citation type="journal article" date="2014" name="Front. Microbiol.">
        <title>High frequency of phylogenetically diverse reductive dehalogenase-homologous genes in deep subseafloor sedimentary metagenomes.</title>
        <authorList>
            <person name="Kawai M."/>
            <person name="Futagami T."/>
            <person name="Toyoda A."/>
            <person name="Takaki Y."/>
            <person name="Nishi S."/>
            <person name="Hori S."/>
            <person name="Arai W."/>
            <person name="Tsubouchi T."/>
            <person name="Morono Y."/>
            <person name="Uchiyama I."/>
            <person name="Ito T."/>
            <person name="Fujiyama A."/>
            <person name="Inagaki F."/>
            <person name="Takami H."/>
        </authorList>
    </citation>
    <scope>NUCLEOTIDE SEQUENCE</scope>
    <source>
        <strain evidence="1">Expedition CK06-06</strain>
    </source>
</reference>
<accession>X1SGE5</accession>
<feature type="non-terminal residue" evidence="1">
    <location>
        <position position="78"/>
    </location>
</feature>
<evidence type="ECO:0008006" key="2">
    <source>
        <dbReference type="Google" id="ProtNLM"/>
    </source>
</evidence>
<dbReference type="EMBL" id="BARW01014642">
    <property type="protein sequence ID" value="GAI78226.1"/>
    <property type="molecule type" value="Genomic_DNA"/>
</dbReference>
<gene>
    <name evidence="1" type="ORF">S12H4_25902</name>
</gene>